<evidence type="ECO:0000313" key="9">
    <source>
        <dbReference type="Proteomes" id="UP001222800"/>
    </source>
</evidence>
<keyword evidence="4 6" id="KW-1133">Transmembrane helix</keyword>
<evidence type="ECO:0000256" key="2">
    <source>
        <dbReference type="ARBA" id="ARBA00022475"/>
    </source>
</evidence>
<evidence type="ECO:0000256" key="3">
    <source>
        <dbReference type="ARBA" id="ARBA00022692"/>
    </source>
</evidence>
<keyword evidence="9" id="KW-1185">Reference proteome</keyword>
<organism evidence="8 9">
    <name type="scientific">Tepidibacter hydrothermalis</name>
    <dbReference type="NCBI Taxonomy" id="3036126"/>
    <lineage>
        <taxon>Bacteria</taxon>
        <taxon>Bacillati</taxon>
        <taxon>Bacillota</taxon>
        <taxon>Clostridia</taxon>
        <taxon>Peptostreptococcales</taxon>
        <taxon>Peptostreptococcaceae</taxon>
        <taxon>Tepidibacter</taxon>
    </lineage>
</organism>
<evidence type="ECO:0000313" key="8">
    <source>
        <dbReference type="EMBL" id="WFD10471.1"/>
    </source>
</evidence>
<feature type="transmembrane region" description="Helical" evidence="6">
    <location>
        <begin position="52"/>
        <end position="71"/>
    </location>
</feature>
<dbReference type="RefSeq" id="WP_277732438.1">
    <property type="nucleotide sequence ID" value="NZ_CP120733.1"/>
</dbReference>
<evidence type="ECO:0000259" key="7">
    <source>
        <dbReference type="PROSITE" id="PS51849"/>
    </source>
</evidence>
<reference evidence="8 9" key="1">
    <citation type="submission" date="2023-03" db="EMBL/GenBank/DDBJ databases">
        <title>Complete genome sequence of Tepidibacter sp. SWIR-1, isolated from a deep-sea hydrothermal vent.</title>
        <authorList>
            <person name="Li X."/>
        </authorList>
    </citation>
    <scope>NUCLEOTIDE SEQUENCE [LARGE SCALE GENOMIC DNA]</scope>
    <source>
        <strain evidence="8 9">SWIR-1</strain>
    </source>
</reference>
<dbReference type="Pfam" id="PF23750">
    <property type="entry name" value="RsgI_M"/>
    <property type="match status" value="1"/>
</dbReference>
<dbReference type="InterPro" id="IPR024449">
    <property type="entry name" value="Anti-sigma_RsgI_N"/>
</dbReference>
<evidence type="ECO:0000256" key="4">
    <source>
        <dbReference type="ARBA" id="ARBA00022989"/>
    </source>
</evidence>
<name>A0ABY8ECD7_9FIRM</name>
<keyword evidence="3 6" id="KW-0812">Transmembrane</keyword>
<protein>
    <submittedName>
        <fullName evidence="8">Anti-sigma factor domain-containing protein</fullName>
    </submittedName>
</protein>
<dbReference type="PROSITE" id="PS51849">
    <property type="entry name" value="RSGI_N"/>
    <property type="match status" value="1"/>
</dbReference>
<proteinExistence type="predicted"/>
<evidence type="ECO:0000256" key="1">
    <source>
        <dbReference type="ARBA" id="ARBA00004162"/>
    </source>
</evidence>
<dbReference type="EMBL" id="CP120733">
    <property type="protein sequence ID" value="WFD10471.1"/>
    <property type="molecule type" value="Genomic_DNA"/>
</dbReference>
<comment type="subcellular location">
    <subcellularLocation>
        <location evidence="1">Cell membrane</location>
        <topology evidence="1">Single-pass membrane protein</topology>
    </subcellularLocation>
</comment>
<keyword evidence="2" id="KW-1003">Cell membrane</keyword>
<dbReference type="Pfam" id="PF12791">
    <property type="entry name" value="RsgI_N"/>
    <property type="match status" value="1"/>
</dbReference>
<gene>
    <name evidence="8" type="ORF">P4S50_19780</name>
</gene>
<dbReference type="Proteomes" id="UP001222800">
    <property type="component" value="Chromosome"/>
</dbReference>
<feature type="domain" description="RsgI N-terminal anti-sigma" evidence="7">
    <location>
        <begin position="2"/>
        <end position="49"/>
    </location>
</feature>
<evidence type="ECO:0000256" key="5">
    <source>
        <dbReference type="ARBA" id="ARBA00023136"/>
    </source>
</evidence>
<evidence type="ECO:0000256" key="6">
    <source>
        <dbReference type="SAM" id="Phobius"/>
    </source>
</evidence>
<sequence length="522" mass="60941">MKKGKVIDIRKDCIVVLTQEKEYVKLKKKQGEEEGSEIYFFEEDLIKENKTIIYKTFALVAATLMLFFNIFPNNNVENNMVSFAEDTFAVVSVDINPSIELEIDENLKVIDVKSYNKDGNRIVDKNKIIGKYFTIAIKDVVENADTKGYFEGTDKDVLISVAPIKEEFSSEVDLVEKQLKYMAIEEKDKKYIYMESQNGEIEKSRKEGISLGKYVVYEDCKNEKNIEIEEIKKMKVTELDNKGMLTNKGEYLNSKNSLNESSEKENSKVENDHEVFILKTGIEYVDIRFLNELGIKVSIDLPNEIITTEKHGKFFNLTKEKNLIIKENRYFINLKDVLDYYNIKYNYKGSVIQVDYGKEKIQLKHLEETDFLNKNISKQIKKESNKEKNTKIITKNNGTEKKETIDEKETLIEETTDTHTNPYLNPIIINHGNEYIDINYLEKFKIIPTFNDENNSLEILIGENKIEIEFSKEQLPIKQESKVFVPMKKTFEEIGIKFEVKKGYVYTEKEDIKESFKYSNLD</sequence>
<accession>A0ABY8ECD7</accession>
<dbReference type="InterPro" id="IPR055431">
    <property type="entry name" value="RsgI_M"/>
</dbReference>
<keyword evidence="5 6" id="KW-0472">Membrane</keyword>